<protein>
    <recommendedName>
        <fullName evidence="5">Secreted protein</fullName>
    </recommendedName>
</protein>
<dbReference type="RefSeq" id="WP_201633225.1">
    <property type="nucleotide sequence ID" value="NZ_CP068046.1"/>
</dbReference>
<feature type="compositionally biased region" description="Polar residues" evidence="1">
    <location>
        <begin position="88"/>
        <end position="97"/>
    </location>
</feature>
<keyword evidence="2" id="KW-0732">Signal</keyword>
<name>A0ABX7C501_9HYPH</name>
<reference evidence="3 4" key="1">
    <citation type="submission" date="2021-01" db="EMBL/GenBank/DDBJ databases">
        <title>Genome seq and assembly of Devosia sp. LEGU1.</title>
        <authorList>
            <person name="Chhetri G."/>
        </authorList>
    </citation>
    <scope>NUCLEOTIDE SEQUENCE [LARGE SCALE GENOMIC DNA]</scope>
    <source>
        <strain evidence="3 4">LEGU1</strain>
    </source>
</reference>
<proteinExistence type="predicted"/>
<organism evidence="3 4">
    <name type="scientific">Devosia rhizoryzae</name>
    <dbReference type="NCBI Taxonomy" id="2774137"/>
    <lineage>
        <taxon>Bacteria</taxon>
        <taxon>Pseudomonadati</taxon>
        <taxon>Pseudomonadota</taxon>
        <taxon>Alphaproteobacteria</taxon>
        <taxon>Hyphomicrobiales</taxon>
        <taxon>Devosiaceae</taxon>
        <taxon>Devosia</taxon>
    </lineage>
</organism>
<sequence length="143" mass="14326">MLVARNAMFAVSLGLMLAGLPQLAIAQVDPNTPAGVQDAAPAGGLTVQEGVTTEATKCPDGSEPVLNDGMAGTTESPAEPTAEADQAPTETSVTVPASETLAEDENPAGENEPYLCPDTDSQTTGADADSEDAVKGPVTPSTN</sequence>
<feature type="region of interest" description="Disordered" evidence="1">
    <location>
        <begin position="54"/>
        <end position="143"/>
    </location>
</feature>
<evidence type="ECO:0000256" key="2">
    <source>
        <dbReference type="SAM" id="SignalP"/>
    </source>
</evidence>
<evidence type="ECO:0000313" key="4">
    <source>
        <dbReference type="Proteomes" id="UP000595857"/>
    </source>
</evidence>
<accession>A0ABX7C501</accession>
<evidence type="ECO:0000313" key="3">
    <source>
        <dbReference type="EMBL" id="QQR39300.1"/>
    </source>
</evidence>
<gene>
    <name evidence="3" type="ORF">JI748_16500</name>
</gene>
<evidence type="ECO:0000256" key="1">
    <source>
        <dbReference type="SAM" id="MobiDB-lite"/>
    </source>
</evidence>
<dbReference type="Proteomes" id="UP000595857">
    <property type="component" value="Chromosome"/>
</dbReference>
<evidence type="ECO:0008006" key="5">
    <source>
        <dbReference type="Google" id="ProtNLM"/>
    </source>
</evidence>
<dbReference type="EMBL" id="CP068046">
    <property type="protein sequence ID" value="QQR39300.1"/>
    <property type="molecule type" value="Genomic_DNA"/>
</dbReference>
<feature type="signal peptide" evidence="2">
    <location>
        <begin position="1"/>
        <end position="26"/>
    </location>
</feature>
<feature type="chain" id="PRO_5047427325" description="Secreted protein" evidence="2">
    <location>
        <begin position="27"/>
        <end position="143"/>
    </location>
</feature>
<keyword evidence="4" id="KW-1185">Reference proteome</keyword>